<dbReference type="Pfam" id="PF11842">
    <property type="entry name" value="DUF3362"/>
    <property type="match status" value="1"/>
</dbReference>
<evidence type="ECO:0000256" key="3">
    <source>
        <dbReference type="ARBA" id="ARBA00022723"/>
    </source>
</evidence>
<keyword evidence="9" id="KW-1185">Reference proteome</keyword>
<dbReference type="Gene3D" id="3.80.30.20">
    <property type="entry name" value="tm_1862 like domain"/>
    <property type="match status" value="1"/>
</dbReference>
<dbReference type="GO" id="GO:0051539">
    <property type="term" value="F:4 iron, 4 sulfur cluster binding"/>
    <property type="evidence" value="ECO:0007669"/>
    <property type="project" value="UniProtKB-KW"/>
</dbReference>
<evidence type="ECO:0000313" key="8">
    <source>
        <dbReference type="EMBL" id="KAB0667471.1"/>
    </source>
</evidence>
<dbReference type="NCBIfam" id="TIGR03904">
    <property type="entry name" value="SAM_YgiQ"/>
    <property type="match status" value="1"/>
</dbReference>
<dbReference type="HAMAP" id="MF_01251">
    <property type="entry name" value="UPF0313"/>
    <property type="match status" value="1"/>
</dbReference>
<feature type="binding site" evidence="6">
    <location>
        <position position="318"/>
    </location>
    <ligand>
        <name>[4Fe-4S] cluster</name>
        <dbReference type="ChEBI" id="CHEBI:49883"/>
        <note>4Fe-4S-S-AdoMet</note>
    </ligand>
</feature>
<keyword evidence="1 6" id="KW-0004">4Fe-4S</keyword>
<dbReference type="SFLD" id="SFLDS00029">
    <property type="entry name" value="Radical_SAM"/>
    <property type="match status" value="1"/>
</dbReference>
<comment type="similarity">
    <text evidence="6">Belongs to the UPF0313 family.</text>
</comment>
<comment type="cofactor">
    <cofactor evidence="6">
        <name>[4Fe-4S] cluster</name>
        <dbReference type="ChEBI" id="CHEBI:49883"/>
    </cofactor>
    <text evidence="6">Binds 1 [4Fe-4S] cluster. The cluster is coordinated with 3 cysteines and an exchangeable S-adenosyl-L-methionine.</text>
</comment>
<sequence length="611" mass="68133">MTGHLPIHLAEARARGWNELDVVFVSGDAYIDHPAFGIPLLARWLEAHGFRVGIIPQPDWRSKEPFMALGRPRLFFAVAAGAMDSMVAHYTPARKLRHDDAYTPGNRHGARPNRATIIYTSRLKEAYKDVPVVIGGIEASLRRFAHYDYWENKVRRSILLDAKADLLIYGMGESPLLELAKRMAGGEPFAEIRNLRGTCRVGRGAEDGPTDPESKGSVSIPSFDDVAVDKKKFAEAFRLAYREQNPFSARTLVQPHGDRLLVCNPPALPLNQAEMDKVYALPYEKTPHPSYREQIPAWEQIKTSITSHRGCFGGCAFCAITMHQGKVIQSRSEASIIAEVDALARQGWFRGSISDVGGPTANMYGLACKNPEAMRVCRRESCIFPAICAHLDTTDKRAVALLQRVRNRQGVKHVAVSSGVRYDLMERQPGYFRELVGHHVSGLLKIAPEHLAEHVTALMRKPGRKAFERFLARFREESIRLGKRQHLIPYLISGHPGCTVADMLDLALALKKLGLTVEQVQDFTPTPGTLSTCMYYTGIDPENGNRVYVPASDREKGQQKALLLWHQPDERNKVLEALREMGREDAAVMLGVAGKIAVRPSVAKPRTKKTR</sequence>
<dbReference type="SFLD" id="SFLDG01082">
    <property type="entry name" value="B12-binding_domain_containing"/>
    <property type="match status" value="1"/>
</dbReference>
<dbReference type="PANTHER" id="PTHR32331:SF0">
    <property type="entry name" value="UPF0313 PROTEIN YGIQ"/>
    <property type="match status" value="1"/>
</dbReference>
<dbReference type="SUPFAM" id="SSF102114">
    <property type="entry name" value="Radical SAM enzymes"/>
    <property type="match status" value="1"/>
</dbReference>
<evidence type="ECO:0000256" key="2">
    <source>
        <dbReference type="ARBA" id="ARBA00022691"/>
    </source>
</evidence>
<evidence type="ECO:0000256" key="4">
    <source>
        <dbReference type="ARBA" id="ARBA00023004"/>
    </source>
</evidence>
<dbReference type="InterPro" id="IPR023404">
    <property type="entry name" value="rSAM_horseshoe"/>
</dbReference>
<dbReference type="RefSeq" id="WP_151126698.1">
    <property type="nucleotide sequence ID" value="NZ_VZQZ01000001.1"/>
</dbReference>
<organism evidence="8 9">
    <name type="scientific">Oryzomonas japonica</name>
    <dbReference type="NCBI Taxonomy" id="2603858"/>
    <lineage>
        <taxon>Bacteria</taxon>
        <taxon>Pseudomonadati</taxon>
        <taxon>Thermodesulfobacteriota</taxon>
        <taxon>Desulfuromonadia</taxon>
        <taxon>Geobacterales</taxon>
        <taxon>Geobacteraceae</taxon>
        <taxon>Oryzomonas</taxon>
    </lineage>
</organism>
<dbReference type="Pfam" id="PF08497">
    <property type="entry name" value="Radical_SAM_N"/>
    <property type="match status" value="1"/>
</dbReference>
<dbReference type="InterPro" id="IPR024560">
    <property type="entry name" value="UPF0313_C"/>
</dbReference>
<dbReference type="SMART" id="SM00729">
    <property type="entry name" value="Elp3"/>
    <property type="match status" value="1"/>
</dbReference>
<dbReference type="Proteomes" id="UP000420562">
    <property type="component" value="Unassembled WGS sequence"/>
</dbReference>
<evidence type="ECO:0000313" key="9">
    <source>
        <dbReference type="Proteomes" id="UP000420562"/>
    </source>
</evidence>
<feature type="binding site" evidence="6">
    <location>
        <position position="311"/>
    </location>
    <ligand>
        <name>[4Fe-4S] cluster</name>
        <dbReference type="ChEBI" id="CHEBI:49883"/>
        <note>4Fe-4S-S-AdoMet</note>
    </ligand>
</feature>
<dbReference type="InterPro" id="IPR058240">
    <property type="entry name" value="rSAM_sf"/>
</dbReference>
<protein>
    <submittedName>
        <fullName evidence="8">YgiQ family radical SAM protein</fullName>
    </submittedName>
</protein>
<keyword evidence="4 6" id="KW-0408">Iron</keyword>
<keyword evidence="5 6" id="KW-0411">Iron-sulfur</keyword>
<dbReference type="InterPro" id="IPR006638">
    <property type="entry name" value="Elp3/MiaA/NifB-like_rSAM"/>
</dbReference>
<dbReference type="PANTHER" id="PTHR32331">
    <property type="entry name" value="UPF0313 PROTEIN YGIQ"/>
    <property type="match status" value="1"/>
</dbReference>
<evidence type="ECO:0000256" key="6">
    <source>
        <dbReference type="HAMAP-Rule" id="MF_01251"/>
    </source>
</evidence>
<dbReference type="InterPro" id="IPR013704">
    <property type="entry name" value="UPF0313_N"/>
</dbReference>
<evidence type="ECO:0000259" key="7">
    <source>
        <dbReference type="PROSITE" id="PS51918"/>
    </source>
</evidence>
<feature type="domain" description="Radical SAM core" evidence="7">
    <location>
        <begin position="297"/>
        <end position="567"/>
    </location>
</feature>
<reference evidence="8 9" key="1">
    <citation type="submission" date="2019-09" db="EMBL/GenBank/DDBJ databases">
        <title>Geobacter sp. Red96, a novel strain isolated from paddy soil.</title>
        <authorList>
            <person name="Xu Z."/>
            <person name="Masuda Y."/>
            <person name="Itoh H."/>
            <person name="Senoo K."/>
        </authorList>
    </citation>
    <scope>NUCLEOTIDE SEQUENCE [LARGE SCALE GENOMIC DNA]</scope>
    <source>
        <strain evidence="8 9">Red96</strain>
    </source>
</reference>
<dbReference type="PROSITE" id="PS51918">
    <property type="entry name" value="RADICAL_SAM"/>
    <property type="match status" value="1"/>
</dbReference>
<dbReference type="AlphaFoldDB" id="A0A7J4ZVM8"/>
<keyword evidence="3 6" id="KW-0479">Metal-binding</keyword>
<dbReference type="InterPro" id="IPR007197">
    <property type="entry name" value="rSAM"/>
</dbReference>
<keyword evidence="2 6" id="KW-0949">S-adenosyl-L-methionine</keyword>
<evidence type="ECO:0000256" key="5">
    <source>
        <dbReference type="ARBA" id="ARBA00023014"/>
    </source>
</evidence>
<dbReference type="InterPro" id="IPR022946">
    <property type="entry name" value="UPF0313"/>
</dbReference>
<name>A0A7J4ZVM8_9BACT</name>
<dbReference type="SFLD" id="SFLDG01069">
    <property type="entry name" value="UPF0313"/>
    <property type="match status" value="1"/>
</dbReference>
<feature type="binding site" evidence="6">
    <location>
        <position position="315"/>
    </location>
    <ligand>
        <name>[4Fe-4S] cluster</name>
        <dbReference type="ChEBI" id="CHEBI:49883"/>
        <note>4Fe-4S-S-AdoMet</note>
    </ligand>
</feature>
<comment type="caution">
    <text evidence="8">The sequence shown here is derived from an EMBL/GenBank/DDBJ whole genome shotgun (WGS) entry which is preliminary data.</text>
</comment>
<evidence type="ECO:0000256" key="1">
    <source>
        <dbReference type="ARBA" id="ARBA00022485"/>
    </source>
</evidence>
<dbReference type="GO" id="GO:0003824">
    <property type="term" value="F:catalytic activity"/>
    <property type="evidence" value="ECO:0007669"/>
    <property type="project" value="InterPro"/>
</dbReference>
<proteinExistence type="inferred from homology"/>
<dbReference type="EMBL" id="VZQZ01000001">
    <property type="protein sequence ID" value="KAB0667471.1"/>
    <property type="molecule type" value="Genomic_DNA"/>
</dbReference>
<accession>A0A7J4ZVM8</accession>
<dbReference type="GO" id="GO:0005506">
    <property type="term" value="F:iron ion binding"/>
    <property type="evidence" value="ECO:0007669"/>
    <property type="project" value="UniProtKB-UniRule"/>
</dbReference>
<gene>
    <name evidence="8" type="ORF">F6V25_01860</name>
</gene>